<organism evidence="6">
    <name type="scientific">uncultured marine thaumarchaeote KM3_45_E05</name>
    <dbReference type="NCBI Taxonomy" id="1456156"/>
    <lineage>
        <taxon>Archaea</taxon>
        <taxon>Nitrososphaerota</taxon>
        <taxon>environmental samples</taxon>
    </lineage>
</organism>
<keyword evidence="4" id="KW-0106">Calcium</keyword>
<dbReference type="InterPro" id="IPR023572">
    <property type="entry name" value="Archease_dom"/>
</dbReference>
<dbReference type="Gene3D" id="3.55.10.10">
    <property type="entry name" value="Archease domain"/>
    <property type="match status" value="1"/>
</dbReference>
<accession>A0A075H2Q0</accession>
<evidence type="ECO:0000256" key="1">
    <source>
        <dbReference type="ARBA" id="ARBA00007963"/>
    </source>
</evidence>
<name>A0A075H2Q0_9ARCH</name>
<sequence>MSYRHLEHSTDAIIEVTAPNLTTAFEVAGRSVVETIIEPSKIEEKTVKYLSVVGKDLRYLLYNWLEEVIILTITDGFAAKRISIKIESNHGYNIEAELFGEEIDVKKHGFKVEIKSPTFHEMEIREGEQITLRYLLDL</sequence>
<dbReference type="GO" id="GO:0008033">
    <property type="term" value="P:tRNA processing"/>
    <property type="evidence" value="ECO:0007669"/>
    <property type="project" value="UniProtKB-KW"/>
</dbReference>
<dbReference type="InterPro" id="IPR002804">
    <property type="entry name" value="Archease"/>
</dbReference>
<dbReference type="PANTHER" id="PTHR12682:SF11">
    <property type="entry name" value="PROTEIN ARCHEASE"/>
    <property type="match status" value="1"/>
</dbReference>
<proteinExistence type="inferred from homology"/>
<dbReference type="InterPro" id="IPR036820">
    <property type="entry name" value="Archease_dom_sf"/>
</dbReference>
<feature type="domain" description="Archease" evidence="5">
    <location>
        <begin position="3"/>
        <end position="137"/>
    </location>
</feature>
<dbReference type="GO" id="GO:0046872">
    <property type="term" value="F:metal ion binding"/>
    <property type="evidence" value="ECO:0007669"/>
    <property type="project" value="UniProtKB-KW"/>
</dbReference>
<evidence type="ECO:0000313" key="6">
    <source>
        <dbReference type="EMBL" id="AIF10416.1"/>
    </source>
</evidence>
<evidence type="ECO:0000256" key="2">
    <source>
        <dbReference type="ARBA" id="ARBA00022694"/>
    </source>
</evidence>
<evidence type="ECO:0000256" key="3">
    <source>
        <dbReference type="ARBA" id="ARBA00022723"/>
    </source>
</evidence>
<protein>
    <recommendedName>
        <fullName evidence="5">Archease domain-containing protein</fullName>
    </recommendedName>
</protein>
<evidence type="ECO:0000259" key="5">
    <source>
        <dbReference type="Pfam" id="PF01951"/>
    </source>
</evidence>
<dbReference type="SUPFAM" id="SSF69819">
    <property type="entry name" value="MTH1598-like"/>
    <property type="match status" value="1"/>
</dbReference>
<evidence type="ECO:0000256" key="4">
    <source>
        <dbReference type="ARBA" id="ARBA00022837"/>
    </source>
</evidence>
<dbReference type="AlphaFoldDB" id="A0A075H2Q0"/>
<keyword evidence="2" id="KW-0819">tRNA processing</keyword>
<comment type="similarity">
    <text evidence="1">Belongs to the archease family.</text>
</comment>
<reference evidence="6" key="1">
    <citation type="journal article" date="2014" name="Genome Biol. Evol.">
        <title>Pangenome evidence for extensive interdomain horizontal transfer affecting lineage core and shell genes in uncultured planktonic thaumarchaeota and euryarchaeota.</title>
        <authorList>
            <person name="Deschamps P."/>
            <person name="Zivanovic Y."/>
            <person name="Moreira D."/>
            <person name="Rodriguez-Valera F."/>
            <person name="Lopez-Garcia P."/>
        </authorList>
    </citation>
    <scope>NUCLEOTIDE SEQUENCE</scope>
</reference>
<dbReference type="Pfam" id="PF01951">
    <property type="entry name" value="Archease"/>
    <property type="match status" value="1"/>
</dbReference>
<dbReference type="PANTHER" id="PTHR12682">
    <property type="entry name" value="ARCHEASE"/>
    <property type="match status" value="1"/>
</dbReference>
<dbReference type="EMBL" id="KF900890">
    <property type="protein sequence ID" value="AIF10416.1"/>
    <property type="molecule type" value="Genomic_DNA"/>
</dbReference>
<keyword evidence="3" id="KW-0479">Metal-binding</keyword>